<keyword evidence="1" id="KW-0175">Coiled coil</keyword>
<dbReference type="EMBL" id="JABANE010000151">
    <property type="protein sequence ID" value="NME72320.1"/>
    <property type="molecule type" value="Genomic_DNA"/>
</dbReference>
<reference evidence="2 3" key="1">
    <citation type="submission" date="2020-04" db="EMBL/GenBank/DDBJ databases">
        <title>Flammeovirga sp. SR4, a novel species isolated from seawater.</title>
        <authorList>
            <person name="Wang X."/>
        </authorList>
    </citation>
    <scope>NUCLEOTIDE SEQUENCE [LARGE SCALE GENOMIC DNA]</scope>
    <source>
        <strain evidence="2 3">ATCC 23126</strain>
    </source>
</reference>
<accession>A0A7X9S0W4</accession>
<evidence type="ECO:0000313" key="2">
    <source>
        <dbReference type="EMBL" id="NME72320.1"/>
    </source>
</evidence>
<dbReference type="AlphaFoldDB" id="A0A7X9S0W4"/>
<name>A0A7X9S0W4_9BACT</name>
<dbReference type="RefSeq" id="WP_169660514.1">
    <property type="nucleotide sequence ID" value="NZ_JABANE010000151.1"/>
</dbReference>
<gene>
    <name evidence="2" type="ORF">HHU12_30445</name>
</gene>
<comment type="caution">
    <text evidence="2">The sequence shown here is derived from an EMBL/GenBank/DDBJ whole genome shotgun (WGS) entry which is preliminary data.</text>
</comment>
<dbReference type="Proteomes" id="UP000576082">
    <property type="component" value="Unassembled WGS sequence"/>
</dbReference>
<feature type="coiled-coil region" evidence="1">
    <location>
        <begin position="37"/>
        <end position="71"/>
    </location>
</feature>
<organism evidence="2 3">
    <name type="scientific">Flammeovirga aprica JL-4</name>
    <dbReference type="NCBI Taxonomy" id="694437"/>
    <lineage>
        <taxon>Bacteria</taxon>
        <taxon>Pseudomonadati</taxon>
        <taxon>Bacteroidota</taxon>
        <taxon>Cytophagia</taxon>
        <taxon>Cytophagales</taxon>
        <taxon>Flammeovirgaceae</taxon>
        <taxon>Flammeovirga</taxon>
    </lineage>
</organism>
<proteinExistence type="predicted"/>
<sequence>MSIIETIKLFFSDNKASVEKVKSENEAFDPVVNKAYYKLLNQRINERKSNLDKLQRAVREMQCTFKENQTEASHIANLKALNAMIDLEEHRLVEEF</sequence>
<evidence type="ECO:0000313" key="3">
    <source>
        <dbReference type="Proteomes" id="UP000576082"/>
    </source>
</evidence>
<evidence type="ECO:0000256" key="1">
    <source>
        <dbReference type="SAM" id="Coils"/>
    </source>
</evidence>
<protein>
    <submittedName>
        <fullName evidence="2">Uncharacterized protein</fullName>
    </submittedName>
</protein>
<keyword evidence="3" id="KW-1185">Reference proteome</keyword>